<dbReference type="GO" id="GO:0005635">
    <property type="term" value="C:nuclear envelope"/>
    <property type="evidence" value="ECO:0007669"/>
    <property type="project" value="TreeGrafter"/>
</dbReference>
<reference evidence="7 8" key="1">
    <citation type="submission" date="2021-07" db="EMBL/GenBank/DDBJ databases">
        <title>The Aristolochia fimbriata genome: insights into angiosperm evolution, floral development and chemical biosynthesis.</title>
        <authorList>
            <person name="Jiao Y."/>
        </authorList>
    </citation>
    <scope>NUCLEOTIDE SEQUENCE [LARGE SCALE GENOMIC DNA]</scope>
    <source>
        <strain evidence="7">IBCAS-2021</strain>
        <tissue evidence="7">Leaf</tissue>
    </source>
</reference>
<keyword evidence="3" id="KW-0813">Transport</keyword>
<dbReference type="InterPro" id="IPR011989">
    <property type="entry name" value="ARM-like"/>
</dbReference>
<dbReference type="FunFam" id="1.25.10.10:FF:001096">
    <property type="entry name" value="Predicted protein"/>
    <property type="match status" value="1"/>
</dbReference>
<dbReference type="GO" id="GO:0006606">
    <property type="term" value="P:protein import into nucleus"/>
    <property type="evidence" value="ECO:0007669"/>
    <property type="project" value="TreeGrafter"/>
</dbReference>
<dbReference type="PANTHER" id="PTHR10997:SF7">
    <property type="entry name" value="IMPORTIN-11"/>
    <property type="match status" value="1"/>
</dbReference>
<dbReference type="PROSITE" id="PS50166">
    <property type="entry name" value="IMPORTIN_B_NT"/>
    <property type="match status" value="1"/>
</dbReference>
<dbReference type="InterPro" id="IPR058669">
    <property type="entry name" value="TPR_IPO7/11-like"/>
</dbReference>
<dbReference type="InterPro" id="IPR016024">
    <property type="entry name" value="ARM-type_fold"/>
</dbReference>
<sequence length="1008" mass="113451">MALSASDLSTVFSLLSNSLNADQNLRGPAETALSQCESRPGFCSCLMEIITAKDLVSHADVRLLASVYFKNSINRYWRNRRDAVGISNEEKIHLRKKLLSHLREENYKIAQQLAILISKIARIDYPREWPELFSVLAQQLQVADILTSHRIFVVLFRTLKELSTKRLTADQRNFAEISSHLFDYCWHLWRSDVQTILNKFSSGQCFSINTVEQQDLHLTCERWLLCSKIIRQLIISGYQSDAKSVQEVLPVKEVCPAILNAVQSFVPYHLSFHEAHPKLSEFILRACVKLMKILVIIQSRHPYSFGDKTVLPPVLEFCLNKIMNPEPEIIPFEQFLIQCMVMVKSVLECKEYKSSPIGRVVNDNGLTVENMKRNISNAVADILASLLPNERVILLCNILIRRYFVFTANDLEGWYKNPEGFHHEQDMIQWTEKLRPCAEALYIVLFENHRQLLGPVVVSILHEAMEGCPALETEISPKMLLKDAAYTAAGHVYYELSSYLNFNDWFKGVLSPELSNGHPNMRIIHRKIAFILGQWVSEIKGDMRKPVYFALIRLLTDEDLAVRLAACRSLGFLVGDINFQEEDFMDLLPSCWDLCFNLVEQVQEFDSKVQVLNLISVLIEHIGEKIIPFANKLVDFFQKVWEESTGESLLQIQLLVALRNFVSALGIHSPVCYDMLLPILRMCIDVNNPDELNLLEDGVLLWESAISHAPSMVPQLLELFPYLLAVMEKSFDHLKVAIEIIEGYIILGGREFLNRHASIVAQLLDGTVGNVNDKGLLSTFPVIEILIQLFPNEVPPLISNSLQKLIVICLSGGDEHDPSKASVKASGGAILARLLVMNPNYLAHLTAQPSFSVALQQAGVSVDQNIILCIADLWLDKIDNMTAAQRKICALALSIILTLRMPQVLDKLDQILSVCTSVLLGGSEDANGDDSSNNASSMPSPESVPTKELRRRQIRASDPVRELSLEKSLKDNLQACSALHGDSSFNAVIAKLHPAAFQQLQQALKLAP</sequence>
<comment type="subcellular location">
    <subcellularLocation>
        <location evidence="1">Nucleus</location>
    </subcellularLocation>
</comment>
<evidence type="ECO:0000256" key="4">
    <source>
        <dbReference type="ARBA" id="ARBA00023242"/>
    </source>
</evidence>
<evidence type="ECO:0000256" key="3">
    <source>
        <dbReference type="ARBA" id="ARBA00022448"/>
    </source>
</evidence>
<keyword evidence="8" id="KW-1185">Reference proteome</keyword>
<keyword evidence="4" id="KW-0539">Nucleus</keyword>
<accession>A0AAV7EZG1</accession>
<evidence type="ECO:0000313" key="7">
    <source>
        <dbReference type="EMBL" id="KAG9453520.1"/>
    </source>
</evidence>
<proteinExistence type="inferred from homology"/>
<dbReference type="GO" id="GO:0005829">
    <property type="term" value="C:cytosol"/>
    <property type="evidence" value="ECO:0007669"/>
    <property type="project" value="TreeGrafter"/>
</dbReference>
<comment type="caution">
    <text evidence="7">The sequence shown here is derived from an EMBL/GenBank/DDBJ whole genome shotgun (WGS) entry which is preliminary data.</text>
</comment>
<dbReference type="InterPro" id="IPR001494">
    <property type="entry name" value="Importin-beta_N"/>
</dbReference>
<dbReference type="Pfam" id="PF25758">
    <property type="entry name" value="TPR_IPO11"/>
    <property type="match status" value="1"/>
</dbReference>
<gene>
    <name evidence="7" type="ORF">H6P81_006424</name>
</gene>
<protein>
    <recommendedName>
        <fullName evidence="6">Importin N-terminal domain-containing protein</fullName>
    </recommendedName>
</protein>
<feature type="domain" description="Importin N-terminal" evidence="6">
    <location>
        <begin position="29"/>
        <end position="104"/>
    </location>
</feature>
<feature type="compositionally biased region" description="Low complexity" evidence="5">
    <location>
        <begin position="925"/>
        <end position="937"/>
    </location>
</feature>
<dbReference type="AlphaFoldDB" id="A0AAV7EZG1"/>
<comment type="similarity">
    <text evidence="2">Belongs to the importin beta family.</text>
</comment>
<evidence type="ECO:0000313" key="8">
    <source>
        <dbReference type="Proteomes" id="UP000825729"/>
    </source>
</evidence>
<dbReference type="Proteomes" id="UP000825729">
    <property type="component" value="Unassembled WGS sequence"/>
</dbReference>
<dbReference type="PANTHER" id="PTHR10997">
    <property type="entry name" value="IMPORTIN-7, 8, 11"/>
    <property type="match status" value="1"/>
</dbReference>
<evidence type="ECO:0000259" key="6">
    <source>
        <dbReference type="PROSITE" id="PS50166"/>
    </source>
</evidence>
<dbReference type="GO" id="GO:0031267">
    <property type="term" value="F:small GTPase binding"/>
    <property type="evidence" value="ECO:0007669"/>
    <property type="project" value="InterPro"/>
</dbReference>
<name>A0AAV7EZG1_ARIFI</name>
<feature type="region of interest" description="Disordered" evidence="5">
    <location>
        <begin position="925"/>
        <end position="952"/>
    </location>
</feature>
<dbReference type="SUPFAM" id="SSF48371">
    <property type="entry name" value="ARM repeat"/>
    <property type="match status" value="1"/>
</dbReference>
<evidence type="ECO:0000256" key="1">
    <source>
        <dbReference type="ARBA" id="ARBA00004123"/>
    </source>
</evidence>
<evidence type="ECO:0000256" key="5">
    <source>
        <dbReference type="SAM" id="MobiDB-lite"/>
    </source>
</evidence>
<dbReference type="EMBL" id="JAINDJ010000003">
    <property type="protein sequence ID" value="KAG9453520.1"/>
    <property type="molecule type" value="Genomic_DNA"/>
</dbReference>
<evidence type="ECO:0000256" key="2">
    <source>
        <dbReference type="ARBA" id="ARBA00007991"/>
    </source>
</evidence>
<dbReference type="Pfam" id="PF03810">
    <property type="entry name" value="IBN_N"/>
    <property type="match status" value="1"/>
</dbReference>
<dbReference type="Gene3D" id="1.25.10.10">
    <property type="entry name" value="Leucine-rich Repeat Variant"/>
    <property type="match status" value="1"/>
</dbReference>
<organism evidence="7 8">
    <name type="scientific">Aristolochia fimbriata</name>
    <name type="common">White veined hardy Dutchman's pipe vine</name>
    <dbReference type="NCBI Taxonomy" id="158543"/>
    <lineage>
        <taxon>Eukaryota</taxon>
        <taxon>Viridiplantae</taxon>
        <taxon>Streptophyta</taxon>
        <taxon>Embryophyta</taxon>
        <taxon>Tracheophyta</taxon>
        <taxon>Spermatophyta</taxon>
        <taxon>Magnoliopsida</taxon>
        <taxon>Magnoliidae</taxon>
        <taxon>Piperales</taxon>
        <taxon>Aristolochiaceae</taxon>
        <taxon>Aristolochia</taxon>
    </lineage>
</organism>
<dbReference type="SMART" id="SM00913">
    <property type="entry name" value="IBN_N"/>
    <property type="match status" value="1"/>
</dbReference>